<evidence type="ECO:0000313" key="1">
    <source>
        <dbReference type="EMBL" id="PCS04489.1"/>
    </source>
</evidence>
<protein>
    <submittedName>
        <fullName evidence="2">Uncharacterized protein</fullName>
    </submittedName>
</protein>
<gene>
    <name evidence="1" type="ORF">RR45_GL000804</name>
    <name evidence="2" type="ORF">SAMN02746068_00345</name>
</gene>
<evidence type="ECO:0000313" key="3">
    <source>
        <dbReference type="Proteomes" id="UP000185655"/>
    </source>
</evidence>
<dbReference type="AlphaFoldDB" id="A0A1K2H5E5"/>
<dbReference type="Proteomes" id="UP000218979">
    <property type="component" value="Unassembled WGS sequence"/>
</dbReference>
<dbReference type="RefSeq" id="WP_273098475.1">
    <property type="nucleotide sequence ID" value="NZ_FPKS01000002.1"/>
</dbReference>
<keyword evidence="4" id="KW-1185">Reference proteome</keyword>
<dbReference type="Proteomes" id="UP000185655">
    <property type="component" value="Unassembled WGS sequence"/>
</dbReference>
<evidence type="ECO:0000313" key="2">
    <source>
        <dbReference type="EMBL" id="SFZ71268.1"/>
    </source>
</evidence>
<reference evidence="1 4" key="1">
    <citation type="submission" date="2014-12" db="EMBL/GenBank/DDBJ databases">
        <title>Draft genome sequences of 10 type strains of Lactococcus.</title>
        <authorList>
            <person name="Sun Z."/>
            <person name="Zhong Z."/>
            <person name="Liu W."/>
            <person name="Zhang W."/>
            <person name="Zhang H."/>
        </authorList>
    </citation>
    <scope>NUCLEOTIDE SEQUENCE [LARGE SCALE GENOMIC DNA]</scope>
    <source>
        <strain evidence="1 4">DSM 22330</strain>
    </source>
</reference>
<organism evidence="2 3">
    <name type="scientific">Pseudolactococcus chungangensis CAU 28 = DSM 22330</name>
    <dbReference type="NCBI Taxonomy" id="1122154"/>
    <lineage>
        <taxon>Bacteria</taxon>
        <taxon>Bacillati</taxon>
        <taxon>Bacillota</taxon>
        <taxon>Bacilli</taxon>
        <taxon>Lactobacillales</taxon>
        <taxon>Streptococcaceae</taxon>
        <taxon>Pseudolactococcus</taxon>
    </lineage>
</organism>
<sequence length="42" mass="4859">MSSYQVIIIPYLNKGSTVDATVFENKSTDSFYTYTHQPFFAF</sequence>
<evidence type="ECO:0000313" key="4">
    <source>
        <dbReference type="Proteomes" id="UP000218979"/>
    </source>
</evidence>
<dbReference type="EMBL" id="JXJT01000002">
    <property type="protein sequence ID" value="PCS04489.1"/>
    <property type="molecule type" value="Genomic_DNA"/>
</dbReference>
<reference evidence="2 3" key="2">
    <citation type="submission" date="2016-11" db="EMBL/GenBank/DDBJ databases">
        <authorList>
            <person name="Jaros S."/>
            <person name="Januszkiewicz K."/>
            <person name="Wedrychowicz H."/>
        </authorList>
    </citation>
    <scope>NUCLEOTIDE SEQUENCE [LARGE SCALE GENOMIC DNA]</scope>
    <source>
        <strain evidence="2 3">DSM 22330</strain>
    </source>
</reference>
<proteinExistence type="predicted"/>
<dbReference type="STRING" id="1122154.SAMN02746068_00345"/>
<dbReference type="EMBL" id="FPKS01000002">
    <property type="protein sequence ID" value="SFZ71268.1"/>
    <property type="molecule type" value="Genomic_DNA"/>
</dbReference>
<accession>A0A1K2H5E5</accession>
<name>A0A1K2H5E5_9LACT</name>